<dbReference type="Gene3D" id="2.30.24.10">
    <property type="entry name" value="CAT RNA-binding domain"/>
    <property type="match status" value="1"/>
</dbReference>
<sequence>MTKSEVVLLGKGIGFGRKPGEKIVTDDPRLEKRFRLENETNKRQYQTVIDRLDHSVIGIAEEIIALITREITPQINEHIHVALPDHIQFAIYRLRNGLEIVNPFLFEIQTLHAQEFALAKRAAEMIKQSFDIDVPESEIGFLALHIHSAVSYVPITKTVQFTNLIGELVQMIEAKSQQPIQRNSVDYVRLITHLRFALDRIREGKPIVNPLLERIKLTLPEQYELAVQLASHIAERLETTLPDDEVGYLAMHLFRLVQLPYREKENE</sequence>
<dbReference type="InterPro" id="IPR004341">
    <property type="entry name" value="CAT_RNA-bd_dom"/>
</dbReference>
<dbReference type="InterPro" id="IPR011608">
    <property type="entry name" value="PRD"/>
</dbReference>
<dbReference type="PANTHER" id="PTHR30185:SF16">
    <property type="entry name" value="PROTEIN GLCT"/>
    <property type="match status" value="1"/>
</dbReference>
<dbReference type="Proteomes" id="UP000717624">
    <property type="component" value="Unassembled WGS sequence"/>
</dbReference>
<evidence type="ECO:0000313" key="3">
    <source>
        <dbReference type="EMBL" id="MBM7590755.1"/>
    </source>
</evidence>
<reference evidence="3" key="1">
    <citation type="submission" date="2021-01" db="EMBL/GenBank/DDBJ databases">
        <title>Genomic Encyclopedia of Type Strains, Phase IV (KMG-IV): sequencing the most valuable type-strain genomes for metagenomic binning, comparative biology and taxonomic classification.</title>
        <authorList>
            <person name="Goeker M."/>
        </authorList>
    </citation>
    <scope>NUCLEOTIDE SEQUENCE</scope>
    <source>
        <strain evidence="3">DSM 25523</strain>
    </source>
</reference>
<dbReference type="InterPro" id="IPR050661">
    <property type="entry name" value="BglG_antiterminators"/>
</dbReference>
<dbReference type="SUPFAM" id="SSF63520">
    <property type="entry name" value="PTS-regulatory domain, PRD"/>
    <property type="match status" value="2"/>
</dbReference>
<dbReference type="Pfam" id="PF03123">
    <property type="entry name" value="CAT_RBD"/>
    <property type="match status" value="1"/>
</dbReference>
<dbReference type="InterPro" id="IPR036634">
    <property type="entry name" value="PRD_sf"/>
</dbReference>
<protein>
    <submittedName>
        <fullName evidence="3">Transcriptional antiterminator</fullName>
    </submittedName>
</protein>
<dbReference type="EMBL" id="JAFBEB010000007">
    <property type="protein sequence ID" value="MBM7590755.1"/>
    <property type="molecule type" value="Genomic_DNA"/>
</dbReference>
<proteinExistence type="predicted"/>
<dbReference type="PANTHER" id="PTHR30185">
    <property type="entry name" value="CRYPTIC BETA-GLUCOSIDE BGL OPERON ANTITERMINATOR"/>
    <property type="match status" value="1"/>
</dbReference>
<evidence type="ECO:0000313" key="4">
    <source>
        <dbReference type="Proteomes" id="UP000717624"/>
    </source>
</evidence>
<dbReference type="GO" id="GO:0006355">
    <property type="term" value="P:regulation of DNA-templated transcription"/>
    <property type="evidence" value="ECO:0007669"/>
    <property type="project" value="InterPro"/>
</dbReference>
<organism evidence="3 4">
    <name type="scientific">Brevibacillus fulvus</name>
    <dbReference type="NCBI Taxonomy" id="1125967"/>
    <lineage>
        <taxon>Bacteria</taxon>
        <taxon>Bacillati</taxon>
        <taxon>Bacillota</taxon>
        <taxon>Bacilli</taxon>
        <taxon>Bacillales</taxon>
        <taxon>Paenibacillaceae</taxon>
        <taxon>Brevibacillus</taxon>
    </lineage>
</organism>
<dbReference type="InterPro" id="IPR036650">
    <property type="entry name" value="CAT_RNA-bd_dom_sf"/>
</dbReference>
<comment type="caution">
    <text evidence="3">The sequence shown here is derived from an EMBL/GenBank/DDBJ whole genome shotgun (WGS) entry which is preliminary data.</text>
</comment>
<dbReference type="AlphaFoldDB" id="A0A938Y3X0"/>
<feature type="domain" description="PRD" evidence="2">
    <location>
        <begin position="156"/>
        <end position="263"/>
    </location>
</feature>
<accession>A0A938Y3X0</accession>
<dbReference type="SMART" id="SM01061">
    <property type="entry name" value="CAT_RBD"/>
    <property type="match status" value="1"/>
</dbReference>
<gene>
    <name evidence="3" type="ORF">JOD01_002365</name>
</gene>
<feature type="domain" description="PRD" evidence="2">
    <location>
        <begin position="51"/>
        <end position="155"/>
    </location>
</feature>
<dbReference type="SUPFAM" id="SSF50151">
    <property type="entry name" value="SacY-like RNA-binding domain"/>
    <property type="match status" value="1"/>
</dbReference>
<keyword evidence="1" id="KW-0677">Repeat</keyword>
<name>A0A938Y3X0_9BACL</name>
<dbReference type="PROSITE" id="PS51372">
    <property type="entry name" value="PRD_2"/>
    <property type="match status" value="2"/>
</dbReference>
<keyword evidence="4" id="KW-1185">Reference proteome</keyword>
<dbReference type="Pfam" id="PF00874">
    <property type="entry name" value="PRD"/>
    <property type="match status" value="2"/>
</dbReference>
<evidence type="ECO:0000256" key="1">
    <source>
        <dbReference type="ARBA" id="ARBA00022737"/>
    </source>
</evidence>
<dbReference type="GO" id="GO:0003723">
    <property type="term" value="F:RNA binding"/>
    <property type="evidence" value="ECO:0007669"/>
    <property type="project" value="InterPro"/>
</dbReference>
<dbReference type="Gene3D" id="1.10.1790.10">
    <property type="entry name" value="PRD domain"/>
    <property type="match status" value="2"/>
</dbReference>
<evidence type="ECO:0000259" key="2">
    <source>
        <dbReference type="PROSITE" id="PS51372"/>
    </source>
</evidence>